<dbReference type="EMBL" id="JBAMIC010000012">
    <property type="protein sequence ID" value="KAK7099190.1"/>
    <property type="molecule type" value="Genomic_DNA"/>
</dbReference>
<dbReference type="Gene3D" id="3.90.215.10">
    <property type="entry name" value="Gamma Fibrinogen, chain A, domain 1"/>
    <property type="match status" value="1"/>
</dbReference>
<keyword evidence="3" id="KW-1185">Reference proteome</keyword>
<comment type="caution">
    <text evidence="2">The sequence shown here is derived from an EMBL/GenBank/DDBJ whole genome shotgun (WGS) entry which is preliminary data.</text>
</comment>
<evidence type="ECO:0000313" key="3">
    <source>
        <dbReference type="Proteomes" id="UP001374579"/>
    </source>
</evidence>
<dbReference type="Proteomes" id="UP001374579">
    <property type="component" value="Unassembled WGS sequence"/>
</dbReference>
<name>A0AAN9B8I0_9CAEN</name>
<dbReference type="Pfam" id="PF00147">
    <property type="entry name" value="Fibrinogen_C"/>
    <property type="match status" value="1"/>
</dbReference>
<accession>A0AAN9B8I0</accession>
<evidence type="ECO:0000259" key="1">
    <source>
        <dbReference type="PROSITE" id="PS51406"/>
    </source>
</evidence>
<feature type="domain" description="Fibrinogen C-terminal" evidence="1">
    <location>
        <begin position="19"/>
        <end position="234"/>
    </location>
</feature>
<dbReference type="CDD" id="cd00087">
    <property type="entry name" value="FReD"/>
    <property type="match status" value="1"/>
</dbReference>
<proteinExistence type="predicted"/>
<dbReference type="InterPro" id="IPR014716">
    <property type="entry name" value="Fibrinogen_a/b/g_C_1"/>
</dbReference>
<protein>
    <recommendedName>
        <fullName evidence="1">Fibrinogen C-terminal domain-containing protein</fullName>
    </recommendedName>
</protein>
<organism evidence="2 3">
    <name type="scientific">Littorina saxatilis</name>
    <dbReference type="NCBI Taxonomy" id="31220"/>
    <lineage>
        <taxon>Eukaryota</taxon>
        <taxon>Metazoa</taxon>
        <taxon>Spiralia</taxon>
        <taxon>Lophotrochozoa</taxon>
        <taxon>Mollusca</taxon>
        <taxon>Gastropoda</taxon>
        <taxon>Caenogastropoda</taxon>
        <taxon>Littorinimorpha</taxon>
        <taxon>Littorinoidea</taxon>
        <taxon>Littorinidae</taxon>
        <taxon>Littorina</taxon>
    </lineage>
</organism>
<dbReference type="PROSITE" id="PS51406">
    <property type="entry name" value="FIBRINOGEN_C_2"/>
    <property type="match status" value="1"/>
</dbReference>
<evidence type="ECO:0000313" key="2">
    <source>
        <dbReference type="EMBL" id="KAK7099190.1"/>
    </source>
</evidence>
<dbReference type="InterPro" id="IPR002181">
    <property type="entry name" value="Fibrinogen_a/b/g_C_dom"/>
</dbReference>
<dbReference type="PANTHER" id="PTHR19143">
    <property type="entry name" value="FIBRINOGEN/TENASCIN/ANGIOPOEITIN"/>
    <property type="match status" value="1"/>
</dbReference>
<sequence length="234" mass="26139">MTSQQSQSPVPGAASYIQRKPDVLPRTCAEAKQMGQDCSAVQKLNISSQFSALEAACDEDWTVILRRHNSTVDFFRGWTDYVNGFGDLDGAYWLGLEAIYQLTSNTRHDLRVELEDWDDVRATAEYSGFSLSSASDNYTLFVQSFVGGDAGDSLTAHTGTQFSTKDRDNDRHSSGKCAHTHEGAWWYTACHSSNLCGEFKSHNPPAHGKGIQWSSWKGYHYSLKFAQMMVRPTQ</sequence>
<reference evidence="2 3" key="1">
    <citation type="submission" date="2024-02" db="EMBL/GenBank/DDBJ databases">
        <title>Chromosome-scale genome assembly of the rough periwinkle Littorina saxatilis.</title>
        <authorList>
            <person name="De Jode A."/>
            <person name="Faria R."/>
            <person name="Formenti G."/>
            <person name="Sims Y."/>
            <person name="Smith T.P."/>
            <person name="Tracey A."/>
            <person name="Wood J.M.D."/>
            <person name="Zagrodzka Z.B."/>
            <person name="Johannesson K."/>
            <person name="Butlin R.K."/>
            <person name="Leder E.H."/>
        </authorList>
    </citation>
    <scope>NUCLEOTIDE SEQUENCE [LARGE SCALE GENOMIC DNA]</scope>
    <source>
        <strain evidence="2">Snail1</strain>
        <tissue evidence="2">Muscle</tissue>
    </source>
</reference>
<gene>
    <name evidence="2" type="ORF">V1264_003371</name>
</gene>
<dbReference type="AlphaFoldDB" id="A0AAN9B8I0"/>
<dbReference type="SUPFAM" id="SSF56496">
    <property type="entry name" value="Fibrinogen C-terminal domain-like"/>
    <property type="match status" value="1"/>
</dbReference>
<dbReference type="InterPro" id="IPR050373">
    <property type="entry name" value="Fibrinogen_C-term_domain"/>
</dbReference>
<dbReference type="SMART" id="SM00186">
    <property type="entry name" value="FBG"/>
    <property type="match status" value="1"/>
</dbReference>
<dbReference type="GO" id="GO:0005615">
    <property type="term" value="C:extracellular space"/>
    <property type="evidence" value="ECO:0007669"/>
    <property type="project" value="TreeGrafter"/>
</dbReference>
<dbReference type="InterPro" id="IPR036056">
    <property type="entry name" value="Fibrinogen-like_C"/>
</dbReference>